<dbReference type="PANTHER" id="PTHR43649">
    <property type="entry name" value="ARABINOSE-BINDING PROTEIN-RELATED"/>
    <property type="match status" value="1"/>
</dbReference>
<dbReference type="PROSITE" id="PS51257">
    <property type="entry name" value="PROKAR_LIPOPROTEIN"/>
    <property type="match status" value="1"/>
</dbReference>
<protein>
    <submittedName>
        <fullName evidence="1">Sugar ABC transporter substrate-binding protein</fullName>
    </submittedName>
</protein>
<comment type="caution">
    <text evidence="1">The sequence shown here is derived from an EMBL/GenBank/DDBJ whole genome shotgun (WGS) entry which is preliminary data.</text>
</comment>
<dbReference type="OrthoDB" id="8317736at2"/>
<dbReference type="SUPFAM" id="SSF53850">
    <property type="entry name" value="Periplasmic binding protein-like II"/>
    <property type="match status" value="1"/>
</dbReference>
<dbReference type="Proteomes" id="UP000218598">
    <property type="component" value="Unassembled WGS sequence"/>
</dbReference>
<accession>A0A2A3YPA0</accession>
<dbReference type="PANTHER" id="PTHR43649:SF14">
    <property type="entry name" value="BLR3389 PROTEIN"/>
    <property type="match status" value="1"/>
</dbReference>
<proteinExistence type="predicted"/>
<dbReference type="InterPro" id="IPR050490">
    <property type="entry name" value="Bact_solute-bd_prot1"/>
</dbReference>
<gene>
    <name evidence="1" type="ORF">CIK66_00570</name>
</gene>
<dbReference type="InterPro" id="IPR006059">
    <property type="entry name" value="SBP"/>
</dbReference>
<dbReference type="EMBL" id="NRGR01000001">
    <property type="protein sequence ID" value="PCC41089.1"/>
    <property type="molecule type" value="Genomic_DNA"/>
</dbReference>
<sequence>MKPVTRRATLAGLGISVPALVTLSACGGGKQPAGGAGSSSSLSVWALTGAKEDTYQQSFDAWDDANPDSPFAVEFFANDSYKEKIRTSIGSGNAPTLVFNWAGGTLEDYVSNESVVDLSGKVDDVLSRTIESIAKVGEVDGKQYGVPNNDTQPVVLYYSTELFEEHGVTPPTTWAELMTAVETFVEADIIPIALAGQSVWPELMYIQYLTDRIGGEGVFEKVLSGEADAWSDPAITSALESIVELVDAGAFGSSFGSVAADAGADAALVHTGQAAMLLQGSWVYGTFKQDAPDFVADGKLGFLNFPAVEGGDGDPSNVVGNPANFWSVSSDADEEVQELAIQYLNDFNLNEEMVESFLAMGAIPAVKDLEDKLPDLDDGDFLSFAYDMVTNAPHFQLSWDQALPAAPAQELLTNLSQIFLGEKEPADLVSAMNATLDS</sequence>
<dbReference type="Pfam" id="PF01547">
    <property type="entry name" value="SBP_bac_1"/>
    <property type="match status" value="1"/>
</dbReference>
<name>A0A2A3YPA0_9MICO</name>
<evidence type="ECO:0000313" key="2">
    <source>
        <dbReference type="Proteomes" id="UP000218598"/>
    </source>
</evidence>
<dbReference type="Gene3D" id="3.40.190.10">
    <property type="entry name" value="Periplasmic binding protein-like II"/>
    <property type="match status" value="2"/>
</dbReference>
<dbReference type="RefSeq" id="WP_096196209.1">
    <property type="nucleotide sequence ID" value="NZ_BAAAIQ010000025.1"/>
</dbReference>
<dbReference type="AlphaFoldDB" id="A0A2A3YPA0"/>
<keyword evidence="2" id="KW-1185">Reference proteome</keyword>
<organism evidence="1 2">
    <name type="scientific">Brachybacterium alimentarium</name>
    <dbReference type="NCBI Taxonomy" id="47845"/>
    <lineage>
        <taxon>Bacteria</taxon>
        <taxon>Bacillati</taxon>
        <taxon>Actinomycetota</taxon>
        <taxon>Actinomycetes</taxon>
        <taxon>Micrococcales</taxon>
        <taxon>Dermabacteraceae</taxon>
        <taxon>Brachybacterium</taxon>
    </lineage>
</organism>
<evidence type="ECO:0000313" key="1">
    <source>
        <dbReference type="EMBL" id="PCC41089.1"/>
    </source>
</evidence>
<reference evidence="1 2" key="1">
    <citation type="journal article" date="2017" name="Elife">
        <title>Extensive horizontal gene transfer in cheese-associated bacteria.</title>
        <authorList>
            <person name="Bonham K.S."/>
            <person name="Wolfe B.E."/>
            <person name="Dutton R.J."/>
        </authorList>
    </citation>
    <scope>NUCLEOTIDE SEQUENCE [LARGE SCALE GENOMIC DNA]</scope>
    <source>
        <strain evidence="1 2">341_9</strain>
    </source>
</reference>